<evidence type="ECO:0000256" key="1">
    <source>
        <dbReference type="SAM" id="MobiDB-lite"/>
    </source>
</evidence>
<gene>
    <name evidence="2" type="ORF">B0J11DRAFT_278546</name>
</gene>
<dbReference type="AlphaFoldDB" id="A0A9P9E0Z8"/>
<feature type="compositionally biased region" description="Polar residues" evidence="1">
    <location>
        <begin position="214"/>
        <end position="224"/>
    </location>
</feature>
<dbReference type="EMBL" id="JAGMWT010000005">
    <property type="protein sequence ID" value="KAH7128766.1"/>
    <property type="molecule type" value="Genomic_DNA"/>
</dbReference>
<comment type="caution">
    <text evidence="2">The sequence shown here is derived from an EMBL/GenBank/DDBJ whole genome shotgun (WGS) entry which is preliminary data.</text>
</comment>
<accession>A0A9P9E0Z8</accession>
<proteinExistence type="predicted"/>
<sequence length="275" mass="32770">MHPALTTRLPYTPARISDRSWKCAIYEDPYASGNENKRRNQNWAKKVMGDRERRKAQCYSHSGFFNSNYNSSSWHPRTSYRLPYGRNYESFSIPSRPRLYQTPRSNPSFPRSRYRSPYQNQYQYQYQCQHPNLGHEYRPMHRGAFQRNPCFPYQTYSSPGMYSAASAFQRNSSYYSQYQSMENYEDSDNEGDENDDDTNIEGFGDDFDNLYPPRSNNQFGSSKSRFNDLYKEDEEEVEEDEENEEDDLDNWDDTSSLDWSSHSAAYQQEHDYYSR</sequence>
<feature type="compositionally biased region" description="Polar residues" evidence="1">
    <location>
        <begin position="254"/>
        <end position="266"/>
    </location>
</feature>
<evidence type="ECO:0000313" key="2">
    <source>
        <dbReference type="EMBL" id="KAH7128766.1"/>
    </source>
</evidence>
<feature type="compositionally biased region" description="Acidic residues" evidence="1">
    <location>
        <begin position="183"/>
        <end position="208"/>
    </location>
</feature>
<evidence type="ECO:0000313" key="3">
    <source>
        <dbReference type="Proteomes" id="UP000700596"/>
    </source>
</evidence>
<protein>
    <submittedName>
        <fullName evidence="2">Uncharacterized protein</fullName>
    </submittedName>
</protein>
<reference evidence="2" key="1">
    <citation type="journal article" date="2021" name="Nat. Commun.">
        <title>Genetic determinants of endophytism in the Arabidopsis root mycobiome.</title>
        <authorList>
            <person name="Mesny F."/>
            <person name="Miyauchi S."/>
            <person name="Thiergart T."/>
            <person name="Pickel B."/>
            <person name="Atanasova L."/>
            <person name="Karlsson M."/>
            <person name="Huettel B."/>
            <person name="Barry K.W."/>
            <person name="Haridas S."/>
            <person name="Chen C."/>
            <person name="Bauer D."/>
            <person name="Andreopoulos W."/>
            <person name="Pangilinan J."/>
            <person name="LaButti K."/>
            <person name="Riley R."/>
            <person name="Lipzen A."/>
            <person name="Clum A."/>
            <person name="Drula E."/>
            <person name="Henrissat B."/>
            <person name="Kohler A."/>
            <person name="Grigoriev I.V."/>
            <person name="Martin F.M."/>
            <person name="Hacquard S."/>
        </authorList>
    </citation>
    <scope>NUCLEOTIDE SEQUENCE</scope>
    <source>
        <strain evidence="2">MPI-CAGE-CH-0243</strain>
    </source>
</reference>
<keyword evidence="3" id="KW-1185">Reference proteome</keyword>
<feature type="region of interest" description="Disordered" evidence="1">
    <location>
        <begin position="182"/>
        <end position="275"/>
    </location>
</feature>
<feature type="compositionally biased region" description="Acidic residues" evidence="1">
    <location>
        <begin position="231"/>
        <end position="252"/>
    </location>
</feature>
<dbReference type="Proteomes" id="UP000700596">
    <property type="component" value="Unassembled WGS sequence"/>
</dbReference>
<name>A0A9P9E0Z8_9PLEO</name>
<organism evidence="2 3">
    <name type="scientific">Dendryphion nanum</name>
    <dbReference type="NCBI Taxonomy" id="256645"/>
    <lineage>
        <taxon>Eukaryota</taxon>
        <taxon>Fungi</taxon>
        <taxon>Dikarya</taxon>
        <taxon>Ascomycota</taxon>
        <taxon>Pezizomycotina</taxon>
        <taxon>Dothideomycetes</taxon>
        <taxon>Pleosporomycetidae</taxon>
        <taxon>Pleosporales</taxon>
        <taxon>Torulaceae</taxon>
        <taxon>Dendryphion</taxon>
    </lineage>
</organism>